<feature type="signal peptide" evidence="1">
    <location>
        <begin position="1"/>
        <end position="26"/>
    </location>
</feature>
<dbReference type="Gene3D" id="2.40.128.270">
    <property type="match status" value="1"/>
</dbReference>
<dbReference type="InterPro" id="IPR005184">
    <property type="entry name" value="DUF306_Meta_HslJ"/>
</dbReference>
<keyword evidence="1" id="KW-0732">Signal</keyword>
<gene>
    <name evidence="3" type="ORF">Q0S36_18035</name>
</gene>
<evidence type="ECO:0000259" key="2">
    <source>
        <dbReference type="Pfam" id="PF03724"/>
    </source>
</evidence>
<keyword evidence="4" id="KW-1185">Reference proteome</keyword>
<sequence>MKRTYMLALAWLAIGIGIGIGSSAHAASTPTTDQLEAHPWQLTRATDAQGKRIDALFVRGRAPYTLRFQPGYMSELNLCNQASSHYHLQDDRLILESGIRTTALCINPKVDAQERRAETLFHGRDTAPTLALDDTGALVVRNAKGEVLVFKPAPLPAK</sequence>
<dbReference type="EMBL" id="JAUKNN010000058">
    <property type="protein sequence ID" value="MDN8671247.1"/>
    <property type="molecule type" value="Genomic_DNA"/>
</dbReference>
<dbReference type="Proteomes" id="UP001174315">
    <property type="component" value="Unassembled WGS sequence"/>
</dbReference>
<evidence type="ECO:0000256" key="1">
    <source>
        <dbReference type="SAM" id="SignalP"/>
    </source>
</evidence>
<evidence type="ECO:0000313" key="3">
    <source>
        <dbReference type="EMBL" id="MDN8671247.1"/>
    </source>
</evidence>
<dbReference type="InterPro" id="IPR038670">
    <property type="entry name" value="HslJ-like_sf"/>
</dbReference>
<dbReference type="Pfam" id="PF03724">
    <property type="entry name" value="META"/>
    <property type="match status" value="1"/>
</dbReference>
<evidence type="ECO:0000313" key="4">
    <source>
        <dbReference type="Proteomes" id="UP001174315"/>
    </source>
</evidence>
<protein>
    <submittedName>
        <fullName evidence="3">META domain-containing protein</fullName>
    </submittedName>
</protein>
<accession>A0ABT8QH41</accession>
<reference evidence="3" key="1">
    <citation type="submission" date="2023-07" db="EMBL/GenBank/DDBJ databases">
        <title>Stenotrophomonas isolates from soil.</title>
        <authorList>
            <person name="Sharma V."/>
            <person name="Zur-Pinska J."/>
            <person name="Hay A.G."/>
        </authorList>
    </citation>
    <scope>NUCLEOTIDE SEQUENCE</scope>
    <source>
        <strain evidence="3">C2</strain>
    </source>
</reference>
<name>A0ABT8QH41_9GAMM</name>
<comment type="caution">
    <text evidence="3">The sequence shown here is derived from an EMBL/GenBank/DDBJ whole genome shotgun (WGS) entry which is preliminary data.</text>
</comment>
<proteinExistence type="predicted"/>
<dbReference type="RefSeq" id="WP_099844589.1">
    <property type="nucleotide sequence ID" value="NZ_CBCSJV010000037.1"/>
</dbReference>
<feature type="chain" id="PRO_5047138736" evidence="1">
    <location>
        <begin position="27"/>
        <end position="158"/>
    </location>
</feature>
<feature type="domain" description="DUF306" evidence="2">
    <location>
        <begin position="34"/>
        <end position="150"/>
    </location>
</feature>
<organism evidence="3 4">
    <name type="scientific">Stenotrophomonas indicatrix</name>
    <dbReference type="NCBI Taxonomy" id="2045451"/>
    <lineage>
        <taxon>Bacteria</taxon>
        <taxon>Pseudomonadati</taxon>
        <taxon>Pseudomonadota</taxon>
        <taxon>Gammaproteobacteria</taxon>
        <taxon>Lysobacterales</taxon>
        <taxon>Lysobacteraceae</taxon>
        <taxon>Stenotrophomonas</taxon>
    </lineage>
</organism>